<sequence>MWARQAMMFLFLVLAAVFIVLRWGLPLLVKLAVFLGDIKAGTEKVEQADMIAPIAPQLLPLPVATFSAQIKVAGFAETGSQVTVYVNSQAKGEVVADSNGGFEVDEVGLAAGKNGVWAVAVDQAGNTSQDAAVIYVDMDDIKPELTIESPTDQTTTAAVSIEVKGKVSEPEAEVTVNSRFVPVSAGGSFAIKIPLNPGENKLTVKARDRAGNEATRELIVKRQE</sequence>
<dbReference type="EMBL" id="MHCH01000027">
    <property type="protein sequence ID" value="OGY17391.1"/>
    <property type="molecule type" value="Genomic_DNA"/>
</dbReference>
<name>A0A1G1VPR2_9BACT</name>
<dbReference type="InterPro" id="IPR013783">
    <property type="entry name" value="Ig-like_fold"/>
</dbReference>
<dbReference type="Proteomes" id="UP000177324">
    <property type="component" value="Unassembled WGS sequence"/>
</dbReference>
<dbReference type="STRING" id="1797589.A2784_02845"/>
<feature type="domain" description="Bacterial Ig" evidence="1">
    <location>
        <begin position="69"/>
        <end position="137"/>
    </location>
</feature>
<gene>
    <name evidence="2" type="ORF">A2784_02845</name>
</gene>
<dbReference type="Pfam" id="PF09136">
    <property type="entry name" value="Glucodextran_B"/>
    <property type="match status" value="1"/>
</dbReference>
<dbReference type="NCBIfam" id="NF033510">
    <property type="entry name" value="Ca_tandemer"/>
    <property type="match status" value="1"/>
</dbReference>
<organism evidence="2 3">
    <name type="scientific">Candidatus Chisholmbacteria bacterium RIFCSPHIGHO2_01_FULL_48_12</name>
    <dbReference type="NCBI Taxonomy" id="1797589"/>
    <lineage>
        <taxon>Bacteria</taxon>
        <taxon>Candidatus Chisholmiibacteriota</taxon>
    </lineage>
</organism>
<evidence type="ECO:0000313" key="3">
    <source>
        <dbReference type="Proteomes" id="UP000177324"/>
    </source>
</evidence>
<evidence type="ECO:0000313" key="2">
    <source>
        <dbReference type="EMBL" id="OGY17391.1"/>
    </source>
</evidence>
<protein>
    <recommendedName>
        <fullName evidence="1">Bacterial Ig domain-containing protein</fullName>
    </recommendedName>
</protein>
<reference evidence="2 3" key="1">
    <citation type="journal article" date="2016" name="Nat. Commun.">
        <title>Thousands of microbial genomes shed light on interconnected biogeochemical processes in an aquifer system.</title>
        <authorList>
            <person name="Anantharaman K."/>
            <person name="Brown C.T."/>
            <person name="Hug L.A."/>
            <person name="Sharon I."/>
            <person name="Castelle C.J."/>
            <person name="Probst A.J."/>
            <person name="Thomas B.C."/>
            <person name="Singh A."/>
            <person name="Wilkins M.J."/>
            <person name="Karaoz U."/>
            <person name="Brodie E.L."/>
            <person name="Williams K.H."/>
            <person name="Hubbard S.S."/>
            <person name="Banfield J.F."/>
        </authorList>
    </citation>
    <scope>NUCLEOTIDE SEQUENCE [LARGE SCALE GENOMIC DNA]</scope>
</reference>
<comment type="caution">
    <text evidence="2">The sequence shown here is derived from an EMBL/GenBank/DDBJ whole genome shotgun (WGS) entry which is preliminary data.</text>
</comment>
<evidence type="ECO:0000259" key="1">
    <source>
        <dbReference type="Pfam" id="PF17936"/>
    </source>
</evidence>
<proteinExistence type="predicted"/>
<dbReference type="Pfam" id="PF17936">
    <property type="entry name" value="Big_6"/>
    <property type="match status" value="1"/>
</dbReference>
<dbReference type="AlphaFoldDB" id="A0A1G1VPR2"/>
<accession>A0A1G1VPR2</accession>
<dbReference type="Gene3D" id="2.60.40.10">
    <property type="entry name" value="Immunoglobulins"/>
    <property type="match status" value="2"/>
</dbReference>
<dbReference type="InterPro" id="IPR041498">
    <property type="entry name" value="Big_6"/>
</dbReference>